<dbReference type="SUPFAM" id="SSF116726">
    <property type="entry name" value="TrkA C-terminal domain-like"/>
    <property type="match status" value="2"/>
</dbReference>
<keyword evidence="3 7" id="KW-0812">Transmembrane</keyword>
<evidence type="ECO:0000256" key="5">
    <source>
        <dbReference type="ARBA" id="ARBA00022989"/>
    </source>
</evidence>
<dbReference type="RefSeq" id="WP_123956902.1">
    <property type="nucleotide sequence ID" value="NZ_CP015029.1"/>
</dbReference>
<dbReference type="PANTHER" id="PTHR43652">
    <property type="entry name" value="BASIC AMINO ACID ANTIPORTER YFCC-RELATED"/>
    <property type="match status" value="1"/>
</dbReference>
<dbReference type="InterPro" id="IPR004680">
    <property type="entry name" value="Cit_transptr-like_dom"/>
</dbReference>
<name>A0AAE6X5F7_9PAST</name>
<evidence type="ECO:0000256" key="1">
    <source>
        <dbReference type="ARBA" id="ARBA00004141"/>
    </source>
</evidence>
<dbReference type="KEGG" id="fcl:A4G17_01435"/>
<comment type="subcellular location">
    <subcellularLocation>
        <location evidence="1">Membrane</location>
        <topology evidence="1">Multi-pass membrane protein</topology>
    </subcellularLocation>
</comment>
<dbReference type="Proteomes" id="UP000502287">
    <property type="component" value="Chromosome"/>
</dbReference>
<dbReference type="InterPro" id="IPR006037">
    <property type="entry name" value="RCK_C"/>
</dbReference>
<dbReference type="Gene3D" id="3.30.70.1450">
    <property type="entry name" value="Regulator of K+ conductance, C-terminal domain"/>
    <property type="match status" value="2"/>
</dbReference>
<dbReference type="InterPro" id="IPR036721">
    <property type="entry name" value="RCK_C_sf"/>
</dbReference>
<evidence type="ECO:0000259" key="8">
    <source>
        <dbReference type="PROSITE" id="PS51202"/>
    </source>
</evidence>
<evidence type="ECO:0000256" key="6">
    <source>
        <dbReference type="ARBA" id="ARBA00023136"/>
    </source>
</evidence>
<evidence type="ECO:0000256" key="4">
    <source>
        <dbReference type="ARBA" id="ARBA00022737"/>
    </source>
</evidence>
<feature type="transmembrane region" description="Helical" evidence="7">
    <location>
        <begin position="186"/>
        <end position="206"/>
    </location>
</feature>
<dbReference type="GO" id="GO:0005886">
    <property type="term" value="C:plasma membrane"/>
    <property type="evidence" value="ECO:0007669"/>
    <property type="project" value="TreeGrafter"/>
</dbReference>
<feature type="transmembrane region" description="Helical" evidence="7">
    <location>
        <begin position="15"/>
        <end position="32"/>
    </location>
</feature>
<reference evidence="10 11" key="2">
    <citation type="submission" date="2018-11" db="EMBL/GenBank/DDBJ databases">
        <title>Genomic Encyclopedia of Type Strains, Phase IV (KMG-IV): sequencing the most valuable type-strain genomes for metagenomic binning, comparative biology and taxonomic classification.</title>
        <authorList>
            <person name="Goeker M."/>
        </authorList>
    </citation>
    <scope>NUCLEOTIDE SEQUENCE [LARGE SCALE GENOMIC DNA]</scope>
    <source>
        <strain evidence="10 11">DSM 25797</strain>
    </source>
</reference>
<dbReference type="EMBL" id="RKQT01000002">
    <property type="protein sequence ID" value="RPE93747.1"/>
    <property type="molecule type" value="Genomic_DNA"/>
</dbReference>
<sequence length="619" mass="67178">MQFLSQLLPDFMQHQLFWVLALLVFAIWQFMANKLRMDIVALLVIAFFSLSGILTTKEVFAGLSDPNVVLIALLFVVGESLVRTGIAYQVSEWLMRVAGASEVRVLVLLMLSIAGLGSFMSSTGIVAIFIPVVLAICSGMGISPKRLMMPLSIAGLISGMMTLIATPPNLVAHSELVKAGFEGFNFFSFTPIGVAVLVLGIGYMLIARHWLDNGEALSTERKAGSSIAQFIDEYQLQGRAKMVLITADSTFVGKTINELNLRSEYGLNIVAIQRMKRFRRVSLSAYGNATLHEKDVLLLDVGVESDTFLALCEQFGLKPIELKGEYFSAHAKSIGMAEISILPESELLGKSVSELKFRSQFGLSVVGFKREGEVLRDNIIYTPLQVGDVLLVMGVWNQILSINSSRDFFLLNAPEESKNAAPALSQAPHALFSVLTMVVLMITGIVPNVIAALIACLMLGKFRCIDMKSAYDSIHFPSLILIVGMMPFSIALQKTGGIDLVVGWLSTTMQGMDIHFVLVALFVFTAVISAFISNTATAILVMPIAIAIAQQIGYSPAPFVMIVAISASAAFMTPVSSPVNTMVLAPGGYKFMDFVKVGVPFTILVMLLSVFLVPILFPL</sequence>
<keyword evidence="5 7" id="KW-1133">Transmembrane helix</keyword>
<evidence type="ECO:0000256" key="3">
    <source>
        <dbReference type="ARBA" id="ARBA00022692"/>
    </source>
</evidence>
<keyword evidence="11" id="KW-1185">Reference proteome</keyword>
<dbReference type="Pfam" id="PF02080">
    <property type="entry name" value="TrkA_C"/>
    <property type="match status" value="2"/>
</dbReference>
<proteinExistence type="predicted"/>
<feature type="transmembrane region" description="Helical" evidence="7">
    <location>
        <begin position="559"/>
        <end position="577"/>
    </location>
</feature>
<keyword evidence="6 7" id="KW-0472">Membrane</keyword>
<dbReference type="GO" id="GO:0008324">
    <property type="term" value="F:monoatomic cation transmembrane transporter activity"/>
    <property type="evidence" value="ECO:0007669"/>
    <property type="project" value="InterPro"/>
</dbReference>
<evidence type="ECO:0000256" key="7">
    <source>
        <dbReference type="SAM" id="Phobius"/>
    </source>
</evidence>
<evidence type="ECO:0000313" key="10">
    <source>
        <dbReference type="EMBL" id="RPE93747.1"/>
    </source>
</evidence>
<dbReference type="Pfam" id="PF03600">
    <property type="entry name" value="CitMHS"/>
    <property type="match status" value="1"/>
</dbReference>
<dbReference type="Proteomes" id="UP000276901">
    <property type="component" value="Unassembled WGS sequence"/>
</dbReference>
<dbReference type="GO" id="GO:0006813">
    <property type="term" value="P:potassium ion transport"/>
    <property type="evidence" value="ECO:0007669"/>
    <property type="project" value="InterPro"/>
</dbReference>
<evidence type="ECO:0000313" key="12">
    <source>
        <dbReference type="Proteomes" id="UP000502287"/>
    </source>
</evidence>
<keyword evidence="2" id="KW-0813">Transport</keyword>
<evidence type="ECO:0000313" key="11">
    <source>
        <dbReference type="Proteomes" id="UP000276901"/>
    </source>
</evidence>
<feature type="transmembrane region" description="Helical" evidence="7">
    <location>
        <begin position="119"/>
        <end position="140"/>
    </location>
</feature>
<feature type="transmembrane region" description="Helical" evidence="7">
    <location>
        <begin position="474"/>
        <end position="494"/>
    </location>
</feature>
<feature type="transmembrane region" description="Helical" evidence="7">
    <location>
        <begin position="68"/>
        <end position="86"/>
    </location>
</feature>
<protein>
    <submittedName>
        <fullName evidence="9">Citrate transporter</fullName>
    </submittedName>
    <submittedName>
        <fullName evidence="10">Di/tricarboxylate transporter</fullName>
    </submittedName>
</protein>
<dbReference type="InterPro" id="IPR051679">
    <property type="entry name" value="DASS-Related_Transporters"/>
</dbReference>
<dbReference type="EMBL" id="CP015029">
    <property type="protein sequence ID" value="QIM64209.1"/>
    <property type="molecule type" value="Genomic_DNA"/>
</dbReference>
<reference evidence="9 12" key="1">
    <citation type="submission" date="2016-03" db="EMBL/GenBank/DDBJ databases">
        <authorList>
            <person name="Hansen M.J."/>
            <person name="Bojesen A.M."/>
            <person name="Planet P."/>
        </authorList>
    </citation>
    <scope>NUCLEOTIDE SEQUENCE [LARGE SCALE GENOMIC DNA]</scope>
    <source>
        <strain evidence="9 12">HPA 21</strain>
    </source>
</reference>
<feature type="transmembrane region" description="Helical" evidence="7">
    <location>
        <begin position="514"/>
        <end position="547"/>
    </location>
</feature>
<dbReference type="PANTHER" id="PTHR43652:SF1">
    <property type="entry name" value="RESPONSE REGULATOR"/>
    <property type="match status" value="1"/>
</dbReference>
<accession>A0AAE6X5F7</accession>
<feature type="transmembrane region" description="Helical" evidence="7">
    <location>
        <begin position="597"/>
        <end position="617"/>
    </location>
</feature>
<feature type="transmembrane region" description="Helical" evidence="7">
    <location>
        <begin position="147"/>
        <end position="166"/>
    </location>
</feature>
<dbReference type="PROSITE" id="PS51202">
    <property type="entry name" value="RCK_C"/>
    <property type="match status" value="2"/>
</dbReference>
<feature type="domain" description="RCK C-terminal" evidence="8">
    <location>
        <begin position="324"/>
        <end position="408"/>
    </location>
</feature>
<feature type="domain" description="RCK C-terminal" evidence="8">
    <location>
        <begin position="228"/>
        <end position="318"/>
    </location>
</feature>
<feature type="transmembrane region" description="Helical" evidence="7">
    <location>
        <begin position="434"/>
        <end position="462"/>
    </location>
</feature>
<dbReference type="PROSITE" id="PS01271">
    <property type="entry name" value="NA_SULFATE"/>
    <property type="match status" value="1"/>
</dbReference>
<keyword evidence="4" id="KW-0677">Repeat</keyword>
<evidence type="ECO:0000313" key="9">
    <source>
        <dbReference type="EMBL" id="QIM64209.1"/>
    </source>
</evidence>
<organism evidence="9 12">
    <name type="scientific">Frederiksenia canicola</name>
    <dbReference type="NCBI Taxonomy" id="123824"/>
    <lineage>
        <taxon>Bacteria</taxon>
        <taxon>Pseudomonadati</taxon>
        <taxon>Pseudomonadota</taxon>
        <taxon>Gammaproteobacteria</taxon>
        <taxon>Pasteurellales</taxon>
        <taxon>Pasteurellaceae</taxon>
        <taxon>Frederiksenia</taxon>
    </lineage>
</organism>
<gene>
    <name evidence="9" type="ORF">A4G17_01435</name>
    <name evidence="10" type="ORF">EDC49_1260</name>
</gene>
<feature type="transmembrane region" description="Helical" evidence="7">
    <location>
        <begin position="39"/>
        <end position="56"/>
    </location>
</feature>
<dbReference type="InterPro" id="IPR031312">
    <property type="entry name" value="Na/sul_symport_CS"/>
</dbReference>
<dbReference type="AlphaFoldDB" id="A0AAE6X5F7"/>
<evidence type="ECO:0000256" key="2">
    <source>
        <dbReference type="ARBA" id="ARBA00022448"/>
    </source>
</evidence>